<dbReference type="InterPro" id="IPR050638">
    <property type="entry name" value="AA-Vitamin_Transporters"/>
</dbReference>
<evidence type="ECO:0000259" key="7">
    <source>
        <dbReference type="Pfam" id="PF00892"/>
    </source>
</evidence>
<feature type="transmembrane region" description="Helical" evidence="6">
    <location>
        <begin position="142"/>
        <end position="159"/>
    </location>
</feature>
<feature type="transmembrane region" description="Helical" evidence="6">
    <location>
        <begin position="59"/>
        <end position="78"/>
    </location>
</feature>
<evidence type="ECO:0000256" key="6">
    <source>
        <dbReference type="SAM" id="Phobius"/>
    </source>
</evidence>
<dbReference type="RefSeq" id="WP_208844708.1">
    <property type="nucleotide sequence ID" value="NZ_CP072135.1"/>
</dbReference>
<feature type="transmembrane region" description="Helical" evidence="6">
    <location>
        <begin position="114"/>
        <end position="135"/>
    </location>
</feature>
<evidence type="ECO:0000256" key="5">
    <source>
        <dbReference type="ARBA" id="ARBA00023136"/>
    </source>
</evidence>
<keyword evidence="4 6" id="KW-1133">Transmembrane helix</keyword>
<keyword evidence="3 6" id="KW-0812">Transmembrane</keyword>
<name>A0A975HMG8_9GAMM</name>
<dbReference type="EMBL" id="CP072135">
    <property type="protein sequence ID" value="QTH73089.1"/>
    <property type="molecule type" value="Genomic_DNA"/>
</dbReference>
<protein>
    <submittedName>
        <fullName evidence="8">DMT family transporter</fullName>
    </submittedName>
</protein>
<feature type="transmembrane region" description="Helical" evidence="6">
    <location>
        <begin position="199"/>
        <end position="218"/>
    </location>
</feature>
<proteinExistence type="inferred from homology"/>
<reference evidence="8" key="1">
    <citation type="submission" date="2021-03" db="EMBL/GenBank/DDBJ databases">
        <title>Complete Genome of Pseudoalteromonas xiamenensis STKMTI.2, a new potential marine bacterium producing anti-Vibrio compounds.</title>
        <authorList>
            <person name="Handayani D.P."/>
            <person name="Isnansetyo A."/>
            <person name="Istiqomah I."/>
            <person name="Jumina J."/>
        </authorList>
    </citation>
    <scope>NUCLEOTIDE SEQUENCE</scope>
    <source>
        <strain evidence="8">STKMTI.2</strain>
        <plasmid evidence="8">unnamed5</plasmid>
    </source>
</reference>
<feature type="transmembrane region" description="Helical" evidence="6">
    <location>
        <begin position="28"/>
        <end position="47"/>
    </location>
</feature>
<comment type="subcellular location">
    <subcellularLocation>
        <location evidence="1">Membrane</location>
        <topology evidence="1">Multi-pass membrane protein</topology>
    </subcellularLocation>
</comment>
<sequence>MLYLLLSAFCWAAFDYIRKTLTKSLSPAQLTVLFTLVALPLYILYWVVEGAAVPVWRDYLVPATISGGLAALGSVQYLNALQRGDISKVIPILCVTPVISGIAGWLVLNDALTWLDWCMVVCIAVGCALMGTNSLNLRTSGFIPACITALSWGLCIVFDKVALQYAAISFHLVFLSVCILALNWFFLRPKLTIAQSGKLSQVLFGAGIFVGAIVFQLNALQEIHPGIVEATKRGLGVVSALGVGYWLLSEQITRKQLFLCFALVVCVCLLVIDV</sequence>
<accession>A0A975HMG8</accession>
<dbReference type="AlphaFoldDB" id="A0A975HMG8"/>
<dbReference type="PANTHER" id="PTHR32322:SF2">
    <property type="entry name" value="EAMA DOMAIN-CONTAINING PROTEIN"/>
    <property type="match status" value="1"/>
</dbReference>
<feature type="domain" description="EamA" evidence="7">
    <location>
        <begin position="2"/>
        <end position="131"/>
    </location>
</feature>
<evidence type="ECO:0000313" key="9">
    <source>
        <dbReference type="Proteomes" id="UP000664904"/>
    </source>
</evidence>
<keyword evidence="8" id="KW-0614">Plasmid</keyword>
<keyword evidence="5 6" id="KW-0472">Membrane</keyword>
<feature type="transmembrane region" description="Helical" evidence="6">
    <location>
        <begin position="90"/>
        <end position="108"/>
    </location>
</feature>
<evidence type="ECO:0000313" key="8">
    <source>
        <dbReference type="EMBL" id="QTH73089.1"/>
    </source>
</evidence>
<feature type="transmembrane region" description="Helical" evidence="6">
    <location>
        <begin position="255"/>
        <end position="272"/>
    </location>
</feature>
<geneLocation type="plasmid" evidence="8 9">
    <name>unnamed5</name>
</geneLocation>
<organism evidence="8 9">
    <name type="scientific">Pseudoalteromonas xiamenensis</name>
    <dbReference type="NCBI Taxonomy" id="882626"/>
    <lineage>
        <taxon>Bacteria</taxon>
        <taxon>Pseudomonadati</taxon>
        <taxon>Pseudomonadota</taxon>
        <taxon>Gammaproteobacteria</taxon>
        <taxon>Alteromonadales</taxon>
        <taxon>Pseudoalteromonadaceae</taxon>
        <taxon>Pseudoalteromonas</taxon>
    </lineage>
</organism>
<comment type="similarity">
    <text evidence="2">Belongs to the EamA transporter family.</text>
</comment>
<dbReference type="Proteomes" id="UP000664904">
    <property type="component" value="Plasmid unnamed5"/>
</dbReference>
<evidence type="ECO:0000256" key="2">
    <source>
        <dbReference type="ARBA" id="ARBA00007362"/>
    </source>
</evidence>
<evidence type="ECO:0000256" key="3">
    <source>
        <dbReference type="ARBA" id="ARBA00022692"/>
    </source>
</evidence>
<dbReference type="InterPro" id="IPR037185">
    <property type="entry name" value="EmrE-like"/>
</dbReference>
<dbReference type="KEGG" id="pxi:J5O05_19960"/>
<dbReference type="SUPFAM" id="SSF103481">
    <property type="entry name" value="Multidrug resistance efflux transporter EmrE"/>
    <property type="match status" value="2"/>
</dbReference>
<dbReference type="Pfam" id="PF00892">
    <property type="entry name" value="EamA"/>
    <property type="match status" value="1"/>
</dbReference>
<dbReference type="GO" id="GO:0016020">
    <property type="term" value="C:membrane"/>
    <property type="evidence" value="ECO:0007669"/>
    <property type="project" value="UniProtKB-SubCell"/>
</dbReference>
<feature type="transmembrane region" description="Helical" evidence="6">
    <location>
        <begin position="230"/>
        <end position="248"/>
    </location>
</feature>
<dbReference type="InterPro" id="IPR000620">
    <property type="entry name" value="EamA_dom"/>
</dbReference>
<evidence type="ECO:0000256" key="1">
    <source>
        <dbReference type="ARBA" id="ARBA00004141"/>
    </source>
</evidence>
<dbReference type="Gene3D" id="1.10.3730.20">
    <property type="match status" value="2"/>
</dbReference>
<dbReference type="PANTHER" id="PTHR32322">
    <property type="entry name" value="INNER MEMBRANE TRANSPORTER"/>
    <property type="match status" value="1"/>
</dbReference>
<keyword evidence="9" id="KW-1185">Reference proteome</keyword>
<gene>
    <name evidence="8" type="ORF">J5O05_19960</name>
</gene>
<feature type="transmembrane region" description="Helical" evidence="6">
    <location>
        <begin position="165"/>
        <end position="187"/>
    </location>
</feature>
<evidence type="ECO:0000256" key="4">
    <source>
        <dbReference type="ARBA" id="ARBA00022989"/>
    </source>
</evidence>